<dbReference type="STRING" id="553311.SAMN05216231_1209"/>
<organism evidence="2 3">
    <name type="scientific">Virgibacillus salinus</name>
    <dbReference type="NCBI Taxonomy" id="553311"/>
    <lineage>
        <taxon>Bacteria</taxon>
        <taxon>Bacillati</taxon>
        <taxon>Bacillota</taxon>
        <taxon>Bacilli</taxon>
        <taxon>Bacillales</taxon>
        <taxon>Bacillaceae</taxon>
        <taxon>Virgibacillus</taxon>
    </lineage>
</organism>
<feature type="domain" description="DUF6305" evidence="1">
    <location>
        <begin position="43"/>
        <end position="196"/>
    </location>
</feature>
<evidence type="ECO:0000259" key="1">
    <source>
        <dbReference type="Pfam" id="PF19823"/>
    </source>
</evidence>
<dbReference type="AlphaFoldDB" id="A0A1H0ZFX3"/>
<reference evidence="2 3" key="1">
    <citation type="submission" date="2016-10" db="EMBL/GenBank/DDBJ databases">
        <authorList>
            <person name="de Groot N.N."/>
        </authorList>
    </citation>
    <scope>NUCLEOTIDE SEQUENCE [LARGE SCALE GENOMIC DNA]</scope>
    <source>
        <strain evidence="2 3">CGMCC 1.10449</strain>
    </source>
</reference>
<gene>
    <name evidence="2" type="ORF">SAMN05216231_1209</name>
</gene>
<proteinExistence type="predicted"/>
<evidence type="ECO:0000313" key="3">
    <source>
        <dbReference type="Proteomes" id="UP000199444"/>
    </source>
</evidence>
<dbReference type="RefSeq" id="WP_092492020.1">
    <property type="nucleotide sequence ID" value="NZ_FNKD01000001.1"/>
</dbReference>
<evidence type="ECO:0000313" key="2">
    <source>
        <dbReference type="EMBL" id="SDQ26337.1"/>
    </source>
</evidence>
<dbReference type="InterPro" id="IPR046272">
    <property type="entry name" value="DUF6305"/>
</dbReference>
<dbReference type="EMBL" id="FNKD01000001">
    <property type="protein sequence ID" value="SDQ26337.1"/>
    <property type="molecule type" value="Genomic_DNA"/>
</dbReference>
<dbReference type="Proteomes" id="UP000199444">
    <property type="component" value="Unassembled WGS sequence"/>
</dbReference>
<dbReference type="Pfam" id="PF19823">
    <property type="entry name" value="DUF6305"/>
    <property type="match status" value="1"/>
</dbReference>
<name>A0A1H0ZFX3_9BACI</name>
<sequence length="197" mass="22281">MFKKYIPVIVCFSIVILFTFSSIGKSQSRHINTYPNLPAPIAEEKVLITSAGQATESSIMLSIADNLNLEADYRPRALGTDLYDYKSVVIILGFSANGLSHTNRSFQEELTRTKQLVREAKLEKLPIILVNISGVFRDNIQTWQLFEQTAPFADYFIGLKNMKKTDSSIQMLRENSVPVTLVTELDDLHTPFNSVFR</sequence>
<keyword evidence="3" id="KW-1185">Reference proteome</keyword>
<protein>
    <recommendedName>
        <fullName evidence="1">DUF6305 domain-containing protein</fullName>
    </recommendedName>
</protein>
<accession>A0A1H0ZFX3</accession>